<proteinExistence type="predicted"/>
<gene>
    <name evidence="1" type="ORF">BDN72DRAFT_865548</name>
</gene>
<evidence type="ECO:0000313" key="2">
    <source>
        <dbReference type="Proteomes" id="UP000308600"/>
    </source>
</evidence>
<accession>A0ACD3A0N7</accession>
<dbReference type="Proteomes" id="UP000308600">
    <property type="component" value="Unassembled WGS sequence"/>
</dbReference>
<sequence length="504" mass="55869">MTIQNQSTSVVEDIDSAARRHSVQTDHYHRQASREMFNNDVTHGQTTALSPNGSPLPDPRTVARASVPVVSTLERLVISTRRYDKGGHSNNMARDALGYGTILGCLHSLQMTRVPPPRCPREFAFPNFKHIPSVRDQMHRKLWCTRRHQLCVNVVRNTGTARFAQLEGTQNHYASMKSFIDAHTTHSPLSAMHMNNNIGTPSFWSVGTLGGGTKRKSTVQTSTTPLRPHYDCLLEVPTRPLQPMDVRDMGVYGRLGYRRLLDGRLGRAFARRFLGYGRLLDGRLGHVCLRDGPLECGLLPDGFLGCPFGMLPVVDFTHLPSAIQDGAGTLSEHPPLARGLEYQFAVRHCVTQPPPGGHINQRAQSGTFTISIVVVDGAIWLSSSRLATSLHIPTHPDIPTFVLHPKTLSGSLPYTRSATPPQWSGPGVVPSWSFDSPPLAPEYPMRTNLNPYRRYRQRQKVSSKTGAWQDTGTWNMGIGETDFWDMDDGDTGIGETDICDTDVH</sequence>
<name>A0ACD3A0N7_9AGAR</name>
<organism evidence="1 2">
    <name type="scientific">Pluteus cervinus</name>
    <dbReference type="NCBI Taxonomy" id="181527"/>
    <lineage>
        <taxon>Eukaryota</taxon>
        <taxon>Fungi</taxon>
        <taxon>Dikarya</taxon>
        <taxon>Basidiomycota</taxon>
        <taxon>Agaricomycotina</taxon>
        <taxon>Agaricomycetes</taxon>
        <taxon>Agaricomycetidae</taxon>
        <taxon>Agaricales</taxon>
        <taxon>Pluteineae</taxon>
        <taxon>Pluteaceae</taxon>
        <taxon>Pluteus</taxon>
    </lineage>
</organism>
<protein>
    <submittedName>
        <fullName evidence="1">Uncharacterized protein</fullName>
    </submittedName>
</protein>
<dbReference type="EMBL" id="ML209131">
    <property type="protein sequence ID" value="TFK58949.1"/>
    <property type="molecule type" value="Genomic_DNA"/>
</dbReference>
<keyword evidence="2" id="KW-1185">Reference proteome</keyword>
<evidence type="ECO:0000313" key="1">
    <source>
        <dbReference type="EMBL" id="TFK58949.1"/>
    </source>
</evidence>
<reference evidence="1 2" key="1">
    <citation type="journal article" date="2019" name="Nat. Ecol. Evol.">
        <title>Megaphylogeny resolves global patterns of mushroom evolution.</title>
        <authorList>
            <person name="Varga T."/>
            <person name="Krizsan K."/>
            <person name="Foldi C."/>
            <person name="Dima B."/>
            <person name="Sanchez-Garcia M."/>
            <person name="Sanchez-Ramirez S."/>
            <person name="Szollosi G.J."/>
            <person name="Szarkandi J.G."/>
            <person name="Papp V."/>
            <person name="Albert L."/>
            <person name="Andreopoulos W."/>
            <person name="Angelini C."/>
            <person name="Antonin V."/>
            <person name="Barry K.W."/>
            <person name="Bougher N.L."/>
            <person name="Buchanan P."/>
            <person name="Buyck B."/>
            <person name="Bense V."/>
            <person name="Catcheside P."/>
            <person name="Chovatia M."/>
            <person name="Cooper J."/>
            <person name="Damon W."/>
            <person name="Desjardin D."/>
            <person name="Finy P."/>
            <person name="Geml J."/>
            <person name="Haridas S."/>
            <person name="Hughes K."/>
            <person name="Justo A."/>
            <person name="Karasinski D."/>
            <person name="Kautmanova I."/>
            <person name="Kiss B."/>
            <person name="Kocsube S."/>
            <person name="Kotiranta H."/>
            <person name="LaButti K.M."/>
            <person name="Lechner B.E."/>
            <person name="Liimatainen K."/>
            <person name="Lipzen A."/>
            <person name="Lukacs Z."/>
            <person name="Mihaltcheva S."/>
            <person name="Morgado L.N."/>
            <person name="Niskanen T."/>
            <person name="Noordeloos M.E."/>
            <person name="Ohm R.A."/>
            <person name="Ortiz-Santana B."/>
            <person name="Ovrebo C."/>
            <person name="Racz N."/>
            <person name="Riley R."/>
            <person name="Savchenko A."/>
            <person name="Shiryaev A."/>
            <person name="Soop K."/>
            <person name="Spirin V."/>
            <person name="Szebenyi C."/>
            <person name="Tomsovsky M."/>
            <person name="Tulloss R.E."/>
            <person name="Uehling J."/>
            <person name="Grigoriev I.V."/>
            <person name="Vagvolgyi C."/>
            <person name="Papp T."/>
            <person name="Martin F.M."/>
            <person name="Miettinen O."/>
            <person name="Hibbett D.S."/>
            <person name="Nagy L.G."/>
        </authorList>
    </citation>
    <scope>NUCLEOTIDE SEQUENCE [LARGE SCALE GENOMIC DNA]</scope>
    <source>
        <strain evidence="1 2">NL-1719</strain>
    </source>
</reference>